<dbReference type="EMBL" id="JABFTP020000144">
    <property type="protein sequence ID" value="KAL3282762.1"/>
    <property type="molecule type" value="Genomic_DNA"/>
</dbReference>
<name>A0ABD2NWK8_9CUCU</name>
<reference evidence="2 3" key="1">
    <citation type="journal article" date="2021" name="BMC Biol.">
        <title>Horizontally acquired antibacterial genes associated with adaptive radiation of ladybird beetles.</title>
        <authorList>
            <person name="Li H.S."/>
            <person name="Tang X.F."/>
            <person name="Huang Y.H."/>
            <person name="Xu Z.Y."/>
            <person name="Chen M.L."/>
            <person name="Du X.Y."/>
            <person name="Qiu B.Y."/>
            <person name="Chen P.T."/>
            <person name="Zhang W."/>
            <person name="Slipinski A."/>
            <person name="Escalona H.E."/>
            <person name="Waterhouse R.M."/>
            <person name="Zwick A."/>
            <person name="Pang H."/>
        </authorList>
    </citation>
    <scope>NUCLEOTIDE SEQUENCE [LARGE SCALE GENOMIC DNA]</scope>
    <source>
        <strain evidence="2">SYSU2018</strain>
    </source>
</reference>
<keyword evidence="3" id="KW-1185">Reference proteome</keyword>
<protein>
    <submittedName>
        <fullName evidence="2">Uncharacterized protein</fullName>
    </submittedName>
</protein>
<proteinExistence type="predicted"/>
<feature type="compositionally biased region" description="Polar residues" evidence="1">
    <location>
        <begin position="147"/>
        <end position="159"/>
    </location>
</feature>
<feature type="region of interest" description="Disordered" evidence="1">
    <location>
        <begin position="81"/>
        <end position="115"/>
    </location>
</feature>
<evidence type="ECO:0000313" key="3">
    <source>
        <dbReference type="Proteomes" id="UP001516400"/>
    </source>
</evidence>
<gene>
    <name evidence="2" type="ORF">HHI36_005929</name>
</gene>
<evidence type="ECO:0000313" key="2">
    <source>
        <dbReference type="EMBL" id="KAL3282762.1"/>
    </source>
</evidence>
<organism evidence="2 3">
    <name type="scientific">Cryptolaemus montrouzieri</name>
    <dbReference type="NCBI Taxonomy" id="559131"/>
    <lineage>
        <taxon>Eukaryota</taxon>
        <taxon>Metazoa</taxon>
        <taxon>Ecdysozoa</taxon>
        <taxon>Arthropoda</taxon>
        <taxon>Hexapoda</taxon>
        <taxon>Insecta</taxon>
        <taxon>Pterygota</taxon>
        <taxon>Neoptera</taxon>
        <taxon>Endopterygota</taxon>
        <taxon>Coleoptera</taxon>
        <taxon>Polyphaga</taxon>
        <taxon>Cucujiformia</taxon>
        <taxon>Coccinelloidea</taxon>
        <taxon>Coccinellidae</taxon>
        <taxon>Scymninae</taxon>
        <taxon>Scymnini</taxon>
        <taxon>Cryptolaemus</taxon>
    </lineage>
</organism>
<accession>A0ABD2NWK8</accession>
<feature type="compositionally biased region" description="Basic and acidic residues" evidence="1">
    <location>
        <begin position="171"/>
        <end position="185"/>
    </location>
</feature>
<dbReference type="Proteomes" id="UP001516400">
    <property type="component" value="Unassembled WGS sequence"/>
</dbReference>
<feature type="region of interest" description="Disordered" evidence="1">
    <location>
        <begin position="133"/>
        <end position="189"/>
    </location>
</feature>
<sequence length="203" mass="23103">MANNLQTHSVEPLPRSATSETKEKFEYFLKTALQKSTPGKNAHQRKIDNESHESDEEENLGNTDEKENREFILNKFFEYDANTRGEKGKPVPKPRTKKQTIQAENSKLPSIPSNETFKVTSPKVVLGQDFVQKISSDEDNSKKRSRNLSPVSSTGTFKISSPKILKPIDLSSEKHMKSQKRDSKIGDIIIHKKSSSRRMFLKL</sequence>
<comment type="caution">
    <text evidence="2">The sequence shown here is derived from an EMBL/GenBank/DDBJ whole genome shotgun (WGS) entry which is preliminary data.</text>
</comment>
<evidence type="ECO:0000256" key="1">
    <source>
        <dbReference type="SAM" id="MobiDB-lite"/>
    </source>
</evidence>
<dbReference type="AlphaFoldDB" id="A0ABD2NWK8"/>
<feature type="compositionally biased region" description="Polar residues" evidence="1">
    <location>
        <begin position="99"/>
        <end position="115"/>
    </location>
</feature>
<feature type="region of interest" description="Disordered" evidence="1">
    <location>
        <begin position="1"/>
        <end position="69"/>
    </location>
</feature>